<sequence length="90" mass="10319">MRNRETPLANSRSSPETQENPITPDASSEILSSSNTSIKPNNPPDEIVTPNKSPENSYQNRPRRTIIRPSYLKECVMYREECCDLFLFKS</sequence>
<feature type="compositionally biased region" description="Polar residues" evidence="1">
    <location>
        <begin position="50"/>
        <end position="60"/>
    </location>
</feature>
<feature type="compositionally biased region" description="Polar residues" evidence="1">
    <location>
        <begin position="8"/>
        <end position="21"/>
    </location>
</feature>
<feature type="region of interest" description="Disordered" evidence="1">
    <location>
        <begin position="1"/>
        <end position="64"/>
    </location>
</feature>
<feature type="compositionally biased region" description="Low complexity" evidence="1">
    <location>
        <begin position="27"/>
        <end position="37"/>
    </location>
</feature>
<reference evidence="2 3" key="1">
    <citation type="journal article" date="2019" name="Sci. Rep.">
        <title>Orb-weaving spider Araneus ventricosus genome elucidates the spidroin gene catalogue.</title>
        <authorList>
            <person name="Kono N."/>
            <person name="Nakamura H."/>
            <person name="Ohtoshi R."/>
            <person name="Moran D.A.P."/>
            <person name="Shinohara A."/>
            <person name="Yoshida Y."/>
            <person name="Fujiwara M."/>
            <person name="Mori M."/>
            <person name="Tomita M."/>
            <person name="Arakawa K."/>
        </authorList>
    </citation>
    <scope>NUCLEOTIDE SEQUENCE [LARGE SCALE GENOMIC DNA]</scope>
</reference>
<protein>
    <submittedName>
        <fullName evidence="2">Uncharacterized protein</fullName>
    </submittedName>
</protein>
<accession>A0A4Y2L3N7</accession>
<comment type="caution">
    <text evidence="2">The sequence shown here is derived from an EMBL/GenBank/DDBJ whole genome shotgun (WGS) entry which is preliminary data.</text>
</comment>
<gene>
    <name evidence="2" type="ORF">AVEN_186926_1</name>
</gene>
<evidence type="ECO:0000313" key="3">
    <source>
        <dbReference type="Proteomes" id="UP000499080"/>
    </source>
</evidence>
<evidence type="ECO:0000256" key="1">
    <source>
        <dbReference type="SAM" id="MobiDB-lite"/>
    </source>
</evidence>
<name>A0A4Y2L3N7_ARAVE</name>
<dbReference type="EMBL" id="BGPR01005328">
    <property type="protein sequence ID" value="GBN09184.1"/>
    <property type="molecule type" value="Genomic_DNA"/>
</dbReference>
<evidence type="ECO:0000313" key="2">
    <source>
        <dbReference type="EMBL" id="GBN09184.1"/>
    </source>
</evidence>
<proteinExistence type="predicted"/>
<dbReference type="Proteomes" id="UP000499080">
    <property type="component" value="Unassembled WGS sequence"/>
</dbReference>
<keyword evidence="3" id="KW-1185">Reference proteome</keyword>
<organism evidence="2 3">
    <name type="scientific">Araneus ventricosus</name>
    <name type="common">Orbweaver spider</name>
    <name type="synonym">Epeira ventricosa</name>
    <dbReference type="NCBI Taxonomy" id="182803"/>
    <lineage>
        <taxon>Eukaryota</taxon>
        <taxon>Metazoa</taxon>
        <taxon>Ecdysozoa</taxon>
        <taxon>Arthropoda</taxon>
        <taxon>Chelicerata</taxon>
        <taxon>Arachnida</taxon>
        <taxon>Araneae</taxon>
        <taxon>Araneomorphae</taxon>
        <taxon>Entelegynae</taxon>
        <taxon>Araneoidea</taxon>
        <taxon>Araneidae</taxon>
        <taxon>Araneus</taxon>
    </lineage>
</organism>
<dbReference type="AlphaFoldDB" id="A0A4Y2L3N7"/>